<dbReference type="Proteomes" id="UP000807353">
    <property type="component" value="Unassembled WGS sequence"/>
</dbReference>
<dbReference type="EMBL" id="MU150231">
    <property type="protein sequence ID" value="KAF9468811.1"/>
    <property type="molecule type" value="Genomic_DNA"/>
</dbReference>
<protein>
    <submittedName>
        <fullName evidence="1">Uncharacterized protein</fullName>
    </submittedName>
</protein>
<evidence type="ECO:0000313" key="1">
    <source>
        <dbReference type="EMBL" id="KAF9468811.1"/>
    </source>
</evidence>
<keyword evidence="2" id="KW-1185">Reference proteome</keyword>
<organism evidence="1 2">
    <name type="scientific">Collybia nuda</name>
    <dbReference type="NCBI Taxonomy" id="64659"/>
    <lineage>
        <taxon>Eukaryota</taxon>
        <taxon>Fungi</taxon>
        <taxon>Dikarya</taxon>
        <taxon>Basidiomycota</taxon>
        <taxon>Agaricomycotina</taxon>
        <taxon>Agaricomycetes</taxon>
        <taxon>Agaricomycetidae</taxon>
        <taxon>Agaricales</taxon>
        <taxon>Tricholomatineae</taxon>
        <taxon>Clitocybaceae</taxon>
        <taxon>Collybia</taxon>
    </lineage>
</organism>
<name>A0A9P5YJ66_9AGAR</name>
<reference evidence="1" key="1">
    <citation type="submission" date="2020-11" db="EMBL/GenBank/DDBJ databases">
        <authorList>
            <consortium name="DOE Joint Genome Institute"/>
            <person name="Ahrendt S."/>
            <person name="Riley R."/>
            <person name="Andreopoulos W."/>
            <person name="Labutti K."/>
            <person name="Pangilinan J."/>
            <person name="Ruiz-Duenas F.J."/>
            <person name="Barrasa J.M."/>
            <person name="Sanchez-Garcia M."/>
            <person name="Camarero S."/>
            <person name="Miyauchi S."/>
            <person name="Serrano A."/>
            <person name="Linde D."/>
            <person name="Babiker R."/>
            <person name="Drula E."/>
            <person name="Ayuso-Fernandez I."/>
            <person name="Pacheco R."/>
            <person name="Padilla G."/>
            <person name="Ferreira P."/>
            <person name="Barriuso J."/>
            <person name="Kellner H."/>
            <person name="Castanera R."/>
            <person name="Alfaro M."/>
            <person name="Ramirez L."/>
            <person name="Pisabarro A.G."/>
            <person name="Kuo A."/>
            <person name="Tritt A."/>
            <person name="Lipzen A."/>
            <person name="He G."/>
            <person name="Yan M."/>
            <person name="Ng V."/>
            <person name="Cullen D."/>
            <person name="Martin F."/>
            <person name="Rosso M.-N."/>
            <person name="Henrissat B."/>
            <person name="Hibbett D."/>
            <person name="Martinez A.T."/>
            <person name="Grigoriev I.V."/>
        </authorList>
    </citation>
    <scope>NUCLEOTIDE SEQUENCE</scope>
    <source>
        <strain evidence="1">CBS 247.69</strain>
    </source>
</reference>
<gene>
    <name evidence="1" type="ORF">BDZ94DRAFT_1303976</name>
</gene>
<evidence type="ECO:0000313" key="2">
    <source>
        <dbReference type="Proteomes" id="UP000807353"/>
    </source>
</evidence>
<sequence>MTLSGSPMATTYVIGLVAIVLGLTANALPALSVKGALTDVLVGTANNFASKNITMIGITM</sequence>
<accession>A0A9P5YJ66</accession>
<dbReference type="AlphaFoldDB" id="A0A9P5YJ66"/>
<comment type="caution">
    <text evidence="1">The sequence shown here is derived from an EMBL/GenBank/DDBJ whole genome shotgun (WGS) entry which is preliminary data.</text>
</comment>
<proteinExistence type="predicted"/>